<gene>
    <name evidence="2" type="ORF">BRASC36T46081Z</name>
</gene>
<evidence type="ECO:0000256" key="1">
    <source>
        <dbReference type="SAM" id="MobiDB-lite"/>
    </source>
</evidence>
<protein>
    <submittedName>
        <fullName evidence="2">Uncharacterized protein</fullName>
    </submittedName>
</protein>
<proteinExistence type="predicted"/>
<dbReference type="AlphaFoldDB" id="A0A3P6DW60"/>
<accession>A0A3P6DW60</accession>
<sequence length="86" mass="9799">MKRIHDPVKFVVSCVVLEVGFHIPSDRTSSIDTDRIPSNDIKKPTSIDATTSPSIDTGRVSENHHAVRKVWGKEEEKFEEEEKDHE</sequence>
<reference evidence="2" key="1">
    <citation type="submission" date="2018-11" db="EMBL/GenBank/DDBJ databases">
        <authorList>
            <consortium name="Genoscope - CEA"/>
            <person name="William W."/>
        </authorList>
    </citation>
    <scope>NUCLEOTIDE SEQUENCE</scope>
</reference>
<name>A0A3P6DW60_BRACM</name>
<evidence type="ECO:0000313" key="2">
    <source>
        <dbReference type="EMBL" id="VDD23389.1"/>
    </source>
</evidence>
<feature type="region of interest" description="Disordered" evidence="1">
    <location>
        <begin position="27"/>
        <end position="63"/>
    </location>
</feature>
<organism evidence="2">
    <name type="scientific">Brassica campestris</name>
    <name type="common">Field mustard</name>
    <dbReference type="NCBI Taxonomy" id="3711"/>
    <lineage>
        <taxon>Eukaryota</taxon>
        <taxon>Viridiplantae</taxon>
        <taxon>Streptophyta</taxon>
        <taxon>Embryophyta</taxon>
        <taxon>Tracheophyta</taxon>
        <taxon>Spermatophyta</taxon>
        <taxon>Magnoliopsida</taxon>
        <taxon>eudicotyledons</taxon>
        <taxon>Gunneridae</taxon>
        <taxon>Pentapetalae</taxon>
        <taxon>rosids</taxon>
        <taxon>malvids</taxon>
        <taxon>Brassicales</taxon>
        <taxon>Brassicaceae</taxon>
        <taxon>Brassiceae</taxon>
        <taxon>Brassica</taxon>
    </lineage>
</organism>
<dbReference type="EMBL" id="LR031586">
    <property type="protein sequence ID" value="VDD23389.1"/>
    <property type="molecule type" value="Genomic_DNA"/>
</dbReference>
<feature type="compositionally biased region" description="Basic and acidic residues" evidence="1">
    <location>
        <begin position="32"/>
        <end position="45"/>
    </location>
</feature>